<feature type="non-terminal residue" evidence="1">
    <location>
        <position position="73"/>
    </location>
</feature>
<evidence type="ECO:0000313" key="1">
    <source>
        <dbReference type="EMBL" id="MEE1974407.1"/>
    </source>
</evidence>
<protein>
    <submittedName>
        <fullName evidence="1">AI-2E family transporter</fullName>
    </submittedName>
</protein>
<organism evidence="1 2">
    <name type="scientific">Maribacter flavus</name>
    <dbReference type="NCBI Taxonomy" id="1658664"/>
    <lineage>
        <taxon>Bacteria</taxon>
        <taxon>Pseudomonadati</taxon>
        <taxon>Bacteroidota</taxon>
        <taxon>Flavobacteriia</taxon>
        <taxon>Flavobacteriales</taxon>
        <taxon>Flavobacteriaceae</taxon>
        <taxon>Maribacter</taxon>
    </lineage>
</organism>
<accession>A0ABU7IN74</accession>
<dbReference type="EMBL" id="JAZDDF010000164">
    <property type="protein sequence ID" value="MEE1974407.1"/>
    <property type="molecule type" value="Genomic_DNA"/>
</dbReference>
<keyword evidence="2" id="KW-1185">Reference proteome</keyword>
<feature type="non-terminal residue" evidence="1">
    <location>
        <position position="1"/>
    </location>
</feature>
<comment type="caution">
    <text evidence="1">The sequence shown here is derived from an EMBL/GenBank/DDBJ whole genome shotgun (WGS) entry which is preliminary data.</text>
</comment>
<gene>
    <name evidence="1" type="ORF">V1H85_18285</name>
</gene>
<evidence type="ECO:0000313" key="2">
    <source>
        <dbReference type="Proteomes" id="UP001343698"/>
    </source>
</evidence>
<reference evidence="1 2" key="1">
    <citation type="submission" date="2024-01" db="EMBL/GenBank/DDBJ databases">
        <title>Maribacter spp. originated from different algae showed divergent polysaccharides utilization ability.</title>
        <authorList>
            <person name="Wang H."/>
            <person name="Wu Y."/>
        </authorList>
    </citation>
    <scope>NUCLEOTIDE SEQUENCE [LARGE SCALE GENOMIC DNA]</scope>
    <source>
        <strain evidence="1 2">KPT27_14</strain>
    </source>
</reference>
<sequence length="73" mass="8281">LFVGLFIGLIGLFIPLIAEQGQNLALLDIEQLQYNIQDLYNQVVAYFEFNNIDVEQSIKDSGLLSKLDFAYIP</sequence>
<name>A0ABU7IN74_9FLAO</name>
<dbReference type="Proteomes" id="UP001343698">
    <property type="component" value="Unassembled WGS sequence"/>
</dbReference>
<proteinExistence type="predicted"/>